<dbReference type="InterPro" id="IPR029262">
    <property type="entry name" value="RPOL_N"/>
</dbReference>
<feature type="domain" description="DNA-directed RNA polymerase N-terminal" evidence="9">
    <location>
        <begin position="381"/>
        <end position="699"/>
    </location>
</feature>
<comment type="catalytic activity">
    <reaction evidence="7 8">
        <text>RNA(n) + a ribonucleoside 5'-triphosphate = RNA(n+1) + diphosphate</text>
        <dbReference type="Rhea" id="RHEA:21248"/>
        <dbReference type="Rhea" id="RHEA-COMP:14527"/>
        <dbReference type="Rhea" id="RHEA-COMP:17342"/>
        <dbReference type="ChEBI" id="CHEBI:33019"/>
        <dbReference type="ChEBI" id="CHEBI:61557"/>
        <dbReference type="ChEBI" id="CHEBI:140395"/>
        <dbReference type="EC" id="2.7.7.6"/>
    </reaction>
</comment>
<sequence>MKMYKLFITRVTKRIPPYGVFIIPKQVIVQRSMRLCFFCNFYHEKILKLTNDTTGNKRAKIKKLTISDLSMFADHSNIATNNIYDIQDPMLHQISNTKSMNENYHDFYDNDCHLNTENNSDVLVDELYDDNKEDFDNFNKHNGIKNSKFKKNSTLHSTEKKSKKSRKLDNTLQLSMNKSLPKNKMEFYKNKYTVQSYVKSLLVHMQVYLHCGLLNRANNTLMKYRRYTQNNVKCNEVIEIYNVLLEAYASRRNMAKVLELYGIIKKDSLTPTLQTYVYIFDALGRENLKSSQNELVKKLIDEMNNYNISFNDIFNKSHFKNDQKKHVLNVIRTVLPNFEPVYSDLNTNYECKLLKDMPRNSTYESPVKGLLTVEKLNNLLKNQLQNELAIEVQIPSIATCNNNRKTSVSKKKIIEIENYWRNAATAAFVRNLKCLKQKECQSQNNLMVLYPFLEVLDKKYYVNAILREIKQIAIGSETYGISLKLLHIGLGKYINKKYEIETKKQTGVIDKMVSIYSKYLEWYLHPKNMTGLSNVNNRIVWQYFEREEAKYGSSVNAICSYWSVDVLVNIGKFLYNIILNDIILQPEFLEGHDLKCSIPAFYTLFRNRGSYLSEQIKPHPFVSKLYKETCLETLTFDSLALPSYGPPSPWISIYSGGYLITKTSFIRISDCTDHPWRQLQNTPSVQLFPIFDSLNQLSSIPWKINTAILDIIIKIFQDGGSAELNVPQSISALPLPHPVNTNATPKEKQKMAIAMARYRQKKREMYCLWCEALYKLSIANYFRNEIFWLPHNLDFRGRVYPIPPHLNHLSSDLGRSLLLFAKGKPLGPNGLDWLKLHVINLTNFKKGASIKERLEFANQNMDNILDSANKPLTGKMWWKQAEEPWQTLAGCMEIANALKATNIEEYIGTFPIHQDGSCNGLQHYAALGRDQIGAESVNLYPFDTPKDIYTAVASIVEKQRQIDANNNHKIAQVLEGFVKRKVIKQTVMTTVYGVTKYGAIHQIAKQLKDTAKFPEEFVWPASLYLTESTFHSLRSMFKSAREIQDWFTECANIISSTCYESVEWITPLGLPIVQPYIKQQKNIKNYINGNEKPDTKKQRNAFAPNFIHSLDSTHMMLTSLYCNQENVTFVSVHDCFWTHPCSTNIMNKICREQFVALHSQSILEDLAKFFVERYLPVCAYGCHPQNKRQRFIGSRACCISLSTWPDTLDANPSSVPCSFWSILKRARFAVLLVSMEPINNIFFNILFNINIKTIFYFHL</sequence>
<proteinExistence type="inferred from homology"/>
<dbReference type="Pfam" id="PF00940">
    <property type="entry name" value="RNA_pol"/>
    <property type="match status" value="1"/>
</dbReference>
<evidence type="ECO:0000256" key="5">
    <source>
        <dbReference type="ARBA" id="ARBA00022695"/>
    </source>
</evidence>
<dbReference type="PANTHER" id="PTHR10102:SF0">
    <property type="entry name" value="DNA-DIRECTED RNA POLYMERASE, MITOCHONDRIAL"/>
    <property type="match status" value="1"/>
</dbReference>
<organism evidence="10 11">
    <name type="scientific">Xylocopa violacea</name>
    <name type="common">Violet carpenter bee</name>
    <name type="synonym">Apis violacea</name>
    <dbReference type="NCBI Taxonomy" id="135666"/>
    <lineage>
        <taxon>Eukaryota</taxon>
        <taxon>Metazoa</taxon>
        <taxon>Ecdysozoa</taxon>
        <taxon>Arthropoda</taxon>
        <taxon>Hexapoda</taxon>
        <taxon>Insecta</taxon>
        <taxon>Pterygota</taxon>
        <taxon>Neoptera</taxon>
        <taxon>Endopterygota</taxon>
        <taxon>Hymenoptera</taxon>
        <taxon>Apocrita</taxon>
        <taxon>Aculeata</taxon>
        <taxon>Apoidea</taxon>
        <taxon>Anthophila</taxon>
        <taxon>Apidae</taxon>
        <taxon>Xylocopa</taxon>
        <taxon>Xylocopa</taxon>
    </lineage>
</organism>
<evidence type="ECO:0000256" key="8">
    <source>
        <dbReference type="RuleBase" id="RU003805"/>
    </source>
</evidence>
<dbReference type="EC" id="2.7.7.6" evidence="2 8"/>
<evidence type="ECO:0000259" key="9">
    <source>
        <dbReference type="SMART" id="SM01311"/>
    </source>
</evidence>
<dbReference type="Gene3D" id="1.10.1320.10">
    <property type="entry name" value="DNA-directed RNA polymerase, N-terminal domain"/>
    <property type="match status" value="1"/>
</dbReference>
<protein>
    <recommendedName>
        <fullName evidence="2 8">DNA-directed RNA polymerase</fullName>
        <ecNumber evidence="2 8">2.7.7.6</ecNumber>
    </recommendedName>
</protein>
<dbReference type="SUPFAM" id="SSF56672">
    <property type="entry name" value="DNA/RNA polymerases"/>
    <property type="match status" value="1"/>
</dbReference>
<dbReference type="Proteomes" id="UP001642520">
    <property type="component" value="Unassembled WGS sequence"/>
</dbReference>
<dbReference type="PROSITE" id="PS00900">
    <property type="entry name" value="RNA_POL_PHAGE_1"/>
    <property type="match status" value="1"/>
</dbReference>
<dbReference type="SMART" id="SM01311">
    <property type="entry name" value="RPOL_N"/>
    <property type="match status" value="1"/>
</dbReference>
<keyword evidence="6 8" id="KW-0804">Transcription</keyword>
<evidence type="ECO:0000256" key="2">
    <source>
        <dbReference type="ARBA" id="ARBA00012418"/>
    </source>
</evidence>
<dbReference type="InterPro" id="IPR011990">
    <property type="entry name" value="TPR-like_helical_dom_sf"/>
</dbReference>
<reference evidence="10 11" key="1">
    <citation type="submission" date="2024-08" db="EMBL/GenBank/DDBJ databases">
        <authorList>
            <person name="Will J Nash"/>
            <person name="Angela Man"/>
            <person name="Seanna McTaggart"/>
            <person name="Kendall Baker"/>
            <person name="Tom Barker"/>
            <person name="Leah Catchpole"/>
            <person name="Alex Durrant"/>
            <person name="Karim Gharbi"/>
            <person name="Naomi Irish"/>
            <person name="Gemy Kaithakottil"/>
            <person name="Debby Ku"/>
            <person name="Aaliyah Providence"/>
            <person name="Felix Shaw"/>
            <person name="David Swarbreck"/>
            <person name="Chris Watkins"/>
            <person name="Ann M. McCartney"/>
            <person name="Giulio Formenti"/>
            <person name="Alice Mouton"/>
            <person name="Noel Vella"/>
            <person name="Bjorn M von Reumont"/>
            <person name="Adriana Vella"/>
            <person name="Wilfried Haerty"/>
        </authorList>
    </citation>
    <scope>NUCLEOTIDE SEQUENCE [LARGE SCALE GENOMIC DNA]</scope>
</reference>
<evidence type="ECO:0000256" key="3">
    <source>
        <dbReference type="ARBA" id="ARBA00022478"/>
    </source>
</evidence>
<comment type="similarity">
    <text evidence="1 8">Belongs to the phage and mitochondrial RNA polymerase family.</text>
</comment>
<evidence type="ECO:0000313" key="11">
    <source>
        <dbReference type="Proteomes" id="UP001642520"/>
    </source>
</evidence>
<keyword evidence="4 8" id="KW-0808">Transferase</keyword>
<keyword evidence="3 8" id="KW-0240">DNA-directed RNA polymerase</keyword>
<evidence type="ECO:0000256" key="1">
    <source>
        <dbReference type="ARBA" id="ARBA00009493"/>
    </source>
</evidence>
<dbReference type="PANTHER" id="PTHR10102">
    <property type="entry name" value="DNA-DIRECTED RNA POLYMERASE, MITOCHONDRIAL"/>
    <property type="match status" value="1"/>
</dbReference>
<evidence type="ECO:0000256" key="7">
    <source>
        <dbReference type="ARBA" id="ARBA00048552"/>
    </source>
</evidence>
<evidence type="ECO:0000256" key="6">
    <source>
        <dbReference type="ARBA" id="ARBA00023163"/>
    </source>
</evidence>
<dbReference type="InterPro" id="IPR043502">
    <property type="entry name" value="DNA/RNA_pol_sf"/>
</dbReference>
<dbReference type="InterPro" id="IPR002092">
    <property type="entry name" value="DNA-dir_Rpol_phage-type"/>
</dbReference>
<dbReference type="Pfam" id="PF14700">
    <property type="entry name" value="RPOL_N"/>
    <property type="match status" value="1"/>
</dbReference>
<evidence type="ECO:0000256" key="4">
    <source>
        <dbReference type="ARBA" id="ARBA00022679"/>
    </source>
</evidence>
<dbReference type="Gene3D" id="1.25.40.10">
    <property type="entry name" value="Tetratricopeptide repeat domain"/>
    <property type="match status" value="1"/>
</dbReference>
<dbReference type="Gene3D" id="1.10.150.20">
    <property type="entry name" value="5' to 3' exonuclease, C-terminal subdomain"/>
    <property type="match status" value="1"/>
</dbReference>
<dbReference type="InterPro" id="IPR046950">
    <property type="entry name" value="DNA-dir_Rpol_C_phage-type"/>
</dbReference>
<comment type="caution">
    <text evidence="10">The sequence shown here is derived from an EMBL/GenBank/DDBJ whole genome shotgun (WGS) entry which is preliminary data.</text>
</comment>
<comment type="function">
    <text evidence="8">DNA-dependent RNA polymerase catalyzes the transcription of DNA into RNA using the four ribonucleoside triphosphates as substrates.</text>
</comment>
<keyword evidence="5 8" id="KW-0548">Nucleotidyltransferase</keyword>
<dbReference type="EMBL" id="CAXAJV020001293">
    <property type="protein sequence ID" value="CAL7943644.1"/>
    <property type="molecule type" value="Genomic_DNA"/>
</dbReference>
<dbReference type="PROSITE" id="PS00489">
    <property type="entry name" value="RNA_POL_PHAGE_2"/>
    <property type="match status" value="1"/>
</dbReference>
<dbReference type="Gene3D" id="1.10.287.280">
    <property type="match status" value="1"/>
</dbReference>
<evidence type="ECO:0000313" key="10">
    <source>
        <dbReference type="EMBL" id="CAL7943644.1"/>
    </source>
</evidence>
<dbReference type="InterPro" id="IPR037159">
    <property type="entry name" value="RNA_POL_N_sf"/>
</dbReference>
<accession>A0ABP1NRJ2</accession>
<keyword evidence="11" id="KW-1185">Reference proteome</keyword>
<name>A0ABP1NRJ2_XYLVO</name>
<gene>
    <name evidence="10" type="ORF">XYLVIOL_LOCUS6206</name>
</gene>